<protein>
    <recommendedName>
        <fullName evidence="2">DUF6533 domain-containing protein</fullName>
    </recommendedName>
</protein>
<keyword evidence="1" id="KW-0812">Transmembrane</keyword>
<feature type="transmembrane region" description="Helical" evidence="1">
    <location>
        <begin position="89"/>
        <end position="107"/>
    </location>
</feature>
<gene>
    <name evidence="3" type="ORF">FIBSPDRAFT_1049134</name>
</gene>
<keyword evidence="4" id="KW-1185">Reference proteome</keyword>
<feature type="transmembrane region" description="Helical" evidence="1">
    <location>
        <begin position="160"/>
        <end position="181"/>
    </location>
</feature>
<name>A0A166CNX2_9AGAM</name>
<dbReference type="EMBL" id="KV417626">
    <property type="protein sequence ID" value="KZP13855.1"/>
    <property type="molecule type" value="Genomic_DNA"/>
</dbReference>
<dbReference type="Pfam" id="PF20151">
    <property type="entry name" value="DUF6533"/>
    <property type="match status" value="1"/>
</dbReference>
<proteinExistence type="predicted"/>
<feature type="transmembrane region" description="Helical" evidence="1">
    <location>
        <begin position="119"/>
        <end position="140"/>
    </location>
</feature>
<evidence type="ECO:0000256" key="1">
    <source>
        <dbReference type="SAM" id="Phobius"/>
    </source>
</evidence>
<evidence type="ECO:0000313" key="3">
    <source>
        <dbReference type="EMBL" id="KZP13855.1"/>
    </source>
</evidence>
<dbReference type="InterPro" id="IPR045340">
    <property type="entry name" value="DUF6533"/>
</dbReference>
<sequence length="283" mass="31855">MALIEVETLQPGKEGFVTAYACVIVLTMFLLDWLTSLDEEVSVLAKKALNWPIVTYYFSRISSLGFVLLRALQTTSALPFTLSSELPVYIFWWMSASATSLLFFFRVRAVFRDRRAMRWSFTGIWALILVAPVASLWSARLLCRSDDQSRICNRWYPLSLILYFAIICHDTLIVVCVSYHLRRKTLGRDIVILCPLTHITYKLRQSGELYYGVTIGALLAAAITVGFGLPFAGVFAVVYVALASTMACKVFRMVMLFQEDTEVKTSDIEAMMMAVGGSTVVIR</sequence>
<evidence type="ECO:0000259" key="2">
    <source>
        <dbReference type="Pfam" id="PF20151"/>
    </source>
</evidence>
<reference evidence="3 4" key="1">
    <citation type="journal article" date="2016" name="Mol. Biol. Evol.">
        <title>Comparative Genomics of Early-Diverging Mushroom-Forming Fungi Provides Insights into the Origins of Lignocellulose Decay Capabilities.</title>
        <authorList>
            <person name="Nagy L.G."/>
            <person name="Riley R."/>
            <person name="Tritt A."/>
            <person name="Adam C."/>
            <person name="Daum C."/>
            <person name="Floudas D."/>
            <person name="Sun H."/>
            <person name="Yadav J.S."/>
            <person name="Pangilinan J."/>
            <person name="Larsson K.H."/>
            <person name="Matsuura K."/>
            <person name="Barry K."/>
            <person name="Labutti K."/>
            <person name="Kuo R."/>
            <person name="Ohm R.A."/>
            <person name="Bhattacharya S.S."/>
            <person name="Shirouzu T."/>
            <person name="Yoshinaga Y."/>
            <person name="Martin F.M."/>
            <person name="Grigoriev I.V."/>
            <person name="Hibbett D.S."/>
        </authorList>
    </citation>
    <scope>NUCLEOTIDE SEQUENCE [LARGE SCALE GENOMIC DNA]</scope>
    <source>
        <strain evidence="3 4">CBS 109695</strain>
    </source>
</reference>
<dbReference type="Proteomes" id="UP000076532">
    <property type="component" value="Unassembled WGS sequence"/>
</dbReference>
<dbReference type="AlphaFoldDB" id="A0A166CNX2"/>
<feature type="transmembrane region" description="Helical" evidence="1">
    <location>
        <begin position="17"/>
        <end position="37"/>
    </location>
</feature>
<feature type="transmembrane region" description="Helical" evidence="1">
    <location>
        <begin position="233"/>
        <end position="251"/>
    </location>
</feature>
<dbReference type="OrthoDB" id="3038990at2759"/>
<feature type="transmembrane region" description="Helical" evidence="1">
    <location>
        <begin position="49"/>
        <end position="69"/>
    </location>
</feature>
<accession>A0A166CNX2</accession>
<evidence type="ECO:0000313" key="4">
    <source>
        <dbReference type="Proteomes" id="UP000076532"/>
    </source>
</evidence>
<organism evidence="3 4">
    <name type="scientific">Athelia psychrophila</name>
    <dbReference type="NCBI Taxonomy" id="1759441"/>
    <lineage>
        <taxon>Eukaryota</taxon>
        <taxon>Fungi</taxon>
        <taxon>Dikarya</taxon>
        <taxon>Basidiomycota</taxon>
        <taxon>Agaricomycotina</taxon>
        <taxon>Agaricomycetes</taxon>
        <taxon>Agaricomycetidae</taxon>
        <taxon>Atheliales</taxon>
        <taxon>Atheliaceae</taxon>
        <taxon>Athelia</taxon>
    </lineage>
</organism>
<keyword evidence="1" id="KW-0472">Membrane</keyword>
<feature type="domain" description="DUF6533" evidence="2">
    <location>
        <begin position="20"/>
        <end position="64"/>
    </location>
</feature>
<keyword evidence="1" id="KW-1133">Transmembrane helix</keyword>
<feature type="transmembrane region" description="Helical" evidence="1">
    <location>
        <begin position="209"/>
        <end position="227"/>
    </location>
</feature>